<dbReference type="Gene3D" id="3.40.50.1000">
    <property type="entry name" value="HAD superfamily/HAD-like"/>
    <property type="match status" value="1"/>
</dbReference>
<sequence>MLDIPDRPYAGYIFDCDGTLVDSMPIHYVCWIEALRLNGAVYPFTEEEFYSYAGVPEADTVRILNKLHDVDIDAEAVVRAKSEIFLQRIPEIQRINPVADYAIKLHGNAPISVASGSEAPIVQACLTNTGLIELFSIIITPENVKRGKPSPDMFLLAAERMGVDPKDCLVFEDGRSGLEAAAAAGMEAVFIPRTLR</sequence>
<proteinExistence type="predicted"/>
<keyword evidence="2" id="KW-1185">Reference proteome</keyword>
<protein>
    <submittedName>
        <fullName evidence="1">HAD family phosphatase</fullName>
    </submittedName>
</protein>
<accession>A0A5R8KDV6</accession>
<dbReference type="SFLD" id="SFLDS00003">
    <property type="entry name" value="Haloacid_Dehalogenase"/>
    <property type="match status" value="1"/>
</dbReference>
<organism evidence="1 2">
    <name type="scientific">Phragmitibacter flavus</name>
    <dbReference type="NCBI Taxonomy" id="2576071"/>
    <lineage>
        <taxon>Bacteria</taxon>
        <taxon>Pseudomonadati</taxon>
        <taxon>Verrucomicrobiota</taxon>
        <taxon>Verrucomicrobiia</taxon>
        <taxon>Verrucomicrobiales</taxon>
        <taxon>Verrucomicrobiaceae</taxon>
        <taxon>Phragmitibacter</taxon>
    </lineage>
</organism>
<dbReference type="EMBL" id="VAUV01000008">
    <property type="protein sequence ID" value="TLD70471.1"/>
    <property type="molecule type" value="Genomic_DNA"/>
</dbReference>
<dbReference type="InterPro" id="IPR051806">
    <property type="entry name" value="HAD-like_SPP"/>
</dbReference>
<dbReference type="Pfam" id="PF00702">
    <property type="entry name" value="Hydrolase"/>
    <property type="match status" value="1"/>
</dbReference>
<dbReference type="GO" id="GO:0050308">
    <property type="term" value="F:sugar-phosphatase activity"/>
    <property type="evidence" value="ECO:0007669"/>
    <property type="project" value="TreeGrafter"/>
</dbReference>
<dbReference type="RefSeq" id="WP_138086527.1">
    <property type="nucleotide sequence ID" value="NZ_VAUV01000008.1"/>
</dbReference>
<dbReference type="AlphaFoldDB" id="A0A5R8KDV6"/>
<gene>
    <name evidence="1" type="ORF">FEM03_12135</name>
</gene>
<dbReference type="InterPro" id="IPR036412">
    <property type="entry name" value="HAD-like_sf"/>
</dbReference>
<dbReference type="PANTHER" id="PTHR43481:SF4">
    <property type="entry name" value="GLYCEROL-1-PHOSPHATE PHOSPHOHYDROLASE 1-RELATED"/>
    <property type="match status" value="1"/>
</dbReference>
<evidence type="ECO:0000313" key="2">
    <source>
        <dbReference type="Proteomes" id="UP000306196"/>
    </source>
</evidence>
<comment type="caution">
    <text evidence="1">The sequence shown here is derived from an EMBL/GenBank/DDBJ whole genome shotgun (WGS) entry which is preliminary data.</text>
</comment>
<dbReference type="Proteomes" id="UP000306196">
    <property type="component" value="Unassembled WGS sequence"/>
</dbReference>
<dbReference type="PANTHER" id="PTHR43481">
    <property type="entry name" value="FRUCTOSE-1-PHOSPHATE PHOSPHATASE"/>
    <property type="match status" value="1"/>
</dbReference>
<name>A0A5R8KDV6_9BACT</name>
<dbReference type="SUPFAM" id="SSF56784">
    <property type="entry name" value="HAD-like"/>
    <property type="match status" value="1"/>
</dbReference>
<dbReference type="InterPro" id="IPR023214">
    <property type="entry name" value="HAD_sf"/>
</dbReference>
<dbReference type="OrthoDB" id="9797743at2"/>
<dbReference type="InterPro" id="IPR023198">
    <property type="entry name" value="PGP-like_dom2"/>
</dbReference>
<dbReference type="Gene3D" id="1.10.150.240">
    <property type="entry name" value="Putative phosphatase, domain 2"/>
    <property type="match status" value="1"/>
</dbReference>
<dbReference type="SFLD" id="SFLDG01129">
    <property type="entry name" value="C1.5:_HAD__Beta-PGM__Phosphata"/>
    <property type="match status" value="1"/>
</dbReference>
<dbReference type="CDD" id="cd07505">
    <property type="entry name" value="HAD_BPGM-like"/>
    <property type="match status" value="1"/>
</dbReference>
<evidence type="ECO:0000313" key="1">
    <source>
        <dbReference type="EMBL" id="TLD70471.1"/>
    </source>
</evidence>
<reference evidence="1 2" key="1">
    <citation type="submission" date="2019-05" db="EMBL/GenBank/DDBJ databases">
        <title>Verrucobacter flavum gen. nov., sp. nov. a new member of the family Verrucomicrobiaceae.</title>
        <authorList>
            <person name="Szuroczki S."/>
            <person name="Abbaszade G."/>
            <person name="Szabo A."/>
            <person name="Felfoldi T."/>
            <person name="Schumann P."/>
            <person name="Boka K."/>
            <person name="Keki Z."/>
            <person name="Toumi M."/>
            <person name="Toth E."/>
        </authorList>
    </citation>
    <scope>NUCLEOTIDE SEQUENCE [LARGE SCALE GENOMIC DNA]</scope>
    <source>
        <strain evidence="1 2">MG-N-17</strain>
    </source>
</reference>
<dbReference type="NCBIfam" id="TIGR01509">
    <property type="entry name" value="HAD-SF-IA-v3"/>
    <property type="match status" value="1"/>
</dbReference>
<dbReference type="InterPro" id="IPR006439">
    <property type="entry name" value="HAD-SF_hydro_IA"/>
</dbReference>